<feature type="transmembrane region" description="Helical" evidence="7">
    <location>
        <begin position="204"/>
        <end position="225"/>
    </location>
</feature>
<keyword evidence="2" id="KW-1003">Cell membrane</keyword>
<feature type="transmembrane region" description="Helical" evidence="7">
    <location>
        <begin position="165"/>
        <end position="184"/>
    </location>
</feature>
<evidence type="ECO:0000313" key="9">
    <source>
        <dbReference type="Proteomes" id="UP000281708"/>
    </source>
</evidence>
<gene>
    <name evidence="8" type="ORF">D9V37_03060</name>
</gene>
<feature type="transmembrane region" description="Helical" evidence="7">
    <location>
        <begin position="256"/>
        <end position="273"/>
    </location>
</feature>
<dbReference type="EMBL" id="RDBE01000001">
    <property type="protein sequence ID" value="RLV50930.1"/>
    <property type="molecule type" value="Genomic_DNA"/>
</dbReference>
<keyword evidence="4 7" id="KW-1133">Transmembrane helix</keyword>
<dbReference type="Proteomes" id="UP000281708">
    <property type="component" value="Unassembled WGS sequence"/>
</dbReference>
<feature type="transmembrane region" description="Helical" evidence="7">
    <location>
        <begin position="92"/>
        <end position="114"/>
    </location>
</feature>
<evidence type="ECO:0000256" key="6">
    <source>
        <dbReference type="SAM" id="MobiDB-lite"/>
    </source>
</evidence>
<evidence type="ECO:0000256" key="5">
    <source>
        <dbReference type="ARBA" id="ARBA00023136"/>
    </source>
</evidence>
<feature type="transmembrane region" description="Helical" evidence="7">
    <location>
        <begin position="285"/>
        <end position="303"/>
    </location>
</feature>
<dbReference type="CDD" id="cd06579">
    <property type="entry name" value="TM_PBP1_transp_AraH_like"/>
    <property type="match status" value="1"/>
</dbReference>
<feature type="transmembrane region" description="Helical" evidence="7">
    <location>
        <begin position="336"/>
        <end position="352"/>
    </location>
</feature>
<dbReference type="GO" id="GO:0022857">
    <property type="term" value="F:transmembrane transporter activity"/>
    <property type="evidence" value="ECO:0007669"/>
    <property type="project" value="InterPro"/>
</dbReference>
<keyword evidence="3 7" id="KW-0812">Transmembrane</keyword>
<dbReference type="PANTHER" id="PTHR32196">
    <property type="entry name" value="ABC TRANSPORTER PERMEASE PROTEIN YPHD-RELATED-RELATED"/>
    <property type="match status" value="1"/>
</dbReference>
<dbReference type="OrthoDB" id="9808136at2"/>
<evidence type="ECO:0000256" key="2">
    <source>
        <dbReference type="ARBA" id="ARBA00022475"/>
    </source>
</evidence>
<comment type="caution">
    <text evidence="8">The sequence shown here is derived from an EMBL/GenBank/DDBJ whole genome shotgun (WGS) entry which is preliminary data.</text>
</comment>
<feature type="transmembrane region" description="Helical" evidence="7">
    <location>
        <begin position="134"/>
        <end position="153"/>
    </location>
</feature>
<keyword evidence="5 7" id="KW-0472">Membrane</keyword>
<feature type="region of interest" description="Disordered" evidence="6">
    <location>
        <begin position="1"/>
        <end position="46"/>
    </location>
</feature>
<comment type="subcellular location">
    <subcellularLocation>
        <location evidence="1">Cell membrane</location>
        <topology evidence="1">Multi-pass membrane protein</topology>
    </subcellularLocation>
</comment>
<dbReference type="GO" id="GO:0005886">
    <property type="term" value="C:plasma membrane"/>
    <property type="evidence" value="ECO:0007669"/>
    <property type="project" value="UniProtKB-SubCell"/>
</dbReference>
<feature type="compositionally biased region" description="Low complexity" evidence="6">
    <location>
        <begin position="28"/>
        <end position="46"/>
    </location>
</feature>
<dbReference type="InterPro" id="IPR001851">
    <property type="entry name" value="ABC_transp_permease"/>
</dbReference>
<reference evidence="8 9" key="1">
    <citation type="submission" date="2018-10" db="EMBL/GenBank/DDBJ databases">
        <title>Marmoricola sp. 4Q3S-7 whole genome shotgun sequence.</title>
        <authorList>
            <person name="Li F."/>
        </authorList>
    </citation>
    <scope>NUCLEOTIDE SEQUENCE [LARGE SCALE GENOMIC DNA]</scope>
    <source>
        <strain evidence="8 9">4Q3S-7</strain>
    </source>
</reference>
<accession>A0A3L8P6A1</accession>
<name>A0A3L8P6A1_9ACTN</name>
<evidence type="ECO:0000256" key="3">
    <source>
        <dbReference type="ARBA" id="ARBA00022692"/>
    </source>
</evidence>
<dbReference type="PANTHER" id="PTHR32196:SF72">
    <property type="entry name" value="RIBOSE IMPORT PERMEASE PROTEIN RBSC"/>
    <property type="match status" value="1"/>
</dbReference>
<keyword evidence="9" id="KW-1185">Reference proteome</keyword>
<sequence length="362" mass="37487">MSTTNPAPQHDSSTSEGTTPTVPAPRSADAAPETPETTEPATRQTPRETALQWFRALPGPLLGLILVVVVLSFLSPYFLTERNLINIVSQNSDIGIMAVGAALVILIGGIDLSVGSTLALSLMTTAWLFKVHDVPFTVCVVAGLIVGALVGLLNGVLSTYGRIQPFVATLATMSAAAGLALYVTDGNPITDFPNWYNAVTSKEILGIPLQVFILIAVYVVAAFWLRFRPTGRALYAVGGNAEAARLSGINVTRTKIAVYVIAGLLAALAGNIVGSRLDSAQPTAGTADLLNVIAVVVIGGASLSGGSGGMLNTFIGLLIIGVLNNGMSLLNVSPNLQPVVIGIAIIVAVLTDRGTRSRLVHS</sequence>
<evidence type="ECO:0000313" key="8">
    <source>
        <dbReference type="EMBL" id="RLV50930.1"/>
    </source>
</evidence>
<evidence type="ECO:0000256" key="7">
    <source>
        <dbReference type="SAM" id="Phobius"/>
    </source>
</evidence>
<organism evidence="8 9">
    <name type="scientific">Nocardioides mangrovicus</name>
    <dbReference type="NCBI Taxonomy" id="2478913"/>
    <lineage>
        <taxon>Bacteria</taxon>
        <taxon>Bacillati</taxon>
        <taxon>Actinomycetota</taxon>
        <taxon>Actinomycetes</taxon>
        <taxon>Propionibacteriales</taxon>
        <taxon>Nocardioidaceae</taxon>
        <taxon>Nocardioides</taxon>
    </lineage>
</organism>
<evidence type="ECO:0000256" key="4">
    <source>
        <dbReference type="ARBA" id="ARBA00022989"/>
    </source>
</evidence>
<feature type="transmembrane region" description="Helical" evidence="7">
    <location>
        <begin position="61"/>
        <end position="80"/>
    </location>
</feature>
<proteinExistence type="predicted"/>
<protein>
    <submittedName>
        <fullName evidence="8">ABC transporter permease</fullName>
    </submittedName>
</protein>
<dbReference type="AlphaFoldDB" id="A0A3L8P6A1"/>
<dbReference type="Pfam" id="PF02653">
    <property type="entry name" value="BPD_transp_2"/>
    <property type="match status" value="1"/>
</dbReference>
<evidence type="ECO:0000256" key="1">
    <source>
        <dbReference type="ARBA" id="ARBA00004651"/>
    </source>
</evidence>
<feature type="compositionally biased region" description="Polar residues" evidence="6">
    <location>
        <begin position="1"/>
        <end position="21"/>
    </location>
</feature>